<dbReference type="SMART" id="SM00388">
    <property type="entry name" value="HisKA"/>
    <property type="match status" value="1"/>
</dbReference>
<dbReference type="Pfam" id="PF00512">
    <property type="entry name" value="HisKA"/>
    <property type="match status" value="1"/>
</dbReference>
<evidence type="ECO:0000313" key="8">
    <source>
        <dbReference type="EMBL" id="MFD1611349.1"/>
    </source>
</evidence>
<dbReference type="PROSITE" id="PS50109">
    <property type="entry name" value="HIS_KIN"/>
    <property type="match status" value="1"/>
</dbReference>
<evidence type="ECO:0000256" key="5">
    <source>
        <dbReference type="ARBA" id="ARBA00022777"/>
    </source>
</evidence>
<dbReference type="PANTHER" id="PTHR43711:SF1">
    <property type="entry name" value="HISTIDINE KINASE 1"/>
    <property type="match status" value="1"/>
</dbReference>
<dbReference type="EMBL" id="JBHUDY010000001">
    <property type="protein sequence ID" value="MFD1611349.1"/>
    <property type="molecule type" value="Genomic_DNA"/>
</dbReference>
<dbReference type="PANTHER" id="PTHR43711">
    <property type="entry name" value="TWO-COMPONENT HISTIDINE KINASE"/>
    <property type="match status" value="1"/>
</dbReference>
<feature type="domain" description="Histidine kinase" evidence="7">
    <location>
        <begin position="567"/>
        <end position="784"/>
    </location>
</feature>
<keyword evidence="4" id="KW-0808">Transferase</keyword>
<gene>
    <name evidence="8" type="ORF">ACFSCW_05985</name>
</gene>
<protein>
    <recommendedName>
        <fullName evidence="2">histidine kinase</fullName>
        <ecNumber evidence="2">2.7.13.3</ecNumber>
    </recommendedName>
</protein>
<name>A0ABW4I0D8_9SPHN</name>
<comment type="caution">
    <text evidence="8">The sequence shown here is derived from an EMBL/GenBank/DDBJ whole genome shotgun (WGS) entry which is preliminary data.</text>
</comment>
<dbReference type="InterPro" id="IPR005467">
    <property type="entry name" value="His_kinase_dom"/>
</dbReference>
<dbReference type="Pfam" id="PF12860">
    <property type="entry name" value="PAS_7"/>
    <property type="match status" value="2"/>
</dbReference>
<keyword evidence="9" id="KW-1185">Reference proteome</keyword>
<dbReference type="CDD" id="cd00075">
    <property type="entry name" value="HATPase"/>
    <property type="match status" value="1"/>
</dbReference>
<dbReference type="SMART" id="SM00387">
    <property type="entry name" value="HATPase_c"/>
    <property type="match status" value="1"/>
</dbReference>
<dbReference type="CDD" id="cd00082">
    <property type="entry name" value="HisKA"/>
    <property type="match status" value="1"/>
</dbReference>
<reference evidence="9" key="1">
    <citation type="journal article" date="2019" name="Int. J. Syst. Evol. Microbiol.">
        <title>The Global Catalogue of Microorganisms (GCM) 10K type strain sequencing project: providing services to taxonomists for standard genome sequencing and annotation.</title>
        <authorList>
            <consortium name="The Broad Institute Genomics Platform"/>
            <consortium name="The Broad Institute Genome Sequencing Center for Infectious Disease"/>
            <person name="Wu L."/>
            <person name="Ma J."/>
        </authorList>
    </citation>
    <scope>NUCLEOTIDE SEQUENCE [LARGE SCALE GENOMIC DNA]</scope>
    <source>
        <strain evidence="9">CGMCC 1.16275</strain>
    </source>
</reference>
<dbReference type="InterPro" id="IPR036097">
    <property type="entry name" value="HisK_dim/P_sf"/>
</dbReference>
<dbReference type="Gene3D" id="3.30.450.20">
    <property type="entry name" value="PAS domain"/>
    <property type="match status" value="2"/>
</dbReference>
<dbReference type="InterPro" id="IPR004358">
    <property type="entry name" value="Sig_transdc_His_kin-like_C"/>
</dbReference>
<evidence type="ECO:0000256" key="2">
    <source>
        <dbReference type="ARBA" id="ARBA00012438"/>
    </source>
</evidence>
<dbReference type="InterPro" id="IPR003661">
    <property type="entry name" value="HisK_dim/P_dom"/>
</dbReference>
<dbReference type="InterPro" id="IPR035965">
    <property type="entry name" value="PAS-like_dom_sf"/>
</dbReference>
<dbReference type="InterPro" id="IPR036890">
    <property type="entry name" value="HATPase_C_sf"/>
</dbReference>
<comment type="catalytic activity">
    <reaction evidence="1">
        <text>ATP + protein L-histidine = ADP + protein N-phospho-L-histidine.</text>
        <dbReference type="EC" id="2.7.13.3"/>
    </reaction>
</comment>
<organism evidence="8 9">
    <name type="scientific">Sphingomonas tabacisoli</name>
    <dbReference type="NCBI Taxonomy" id="2249466"/>
    <lineage>
        <taxon>Bacteria</taxon>
        <taxon>Pseudomonadati</taxon>
        <taxon>Pseudomonadota</taxon>
        <taxon>Alphaproteobacteria</taxon>
        <taxon>Sphingomonadales</taxon>
        <taxon>Sphingomonadaceae</taxon>
        <taxon>Sphingomonas</taxon>
    </lineage>
</organism>
<dbReference type="EC" id="2.7.13.3" evidence="2"/>
<dbReference type="SUPFAM" id="SSF55874">
    <property type="entry name" value="ATPase domain of HSP90 chaperone/DNA topoisomerase II/histidine kinase"/>
    <property type="match status" value="1"/>
</dbReference>
<keyword evidence="8" id="KW-0067">ATP-binding</keyword>
<keyword evidence="6" id="KW-0902">Two-component regulatory system</keyword>
<dbReference type="Gene3D" id="3.30.565.10">
    <property type="entry name" value="Histidine kinase-like ATPase, C-terminal domain"/>
    <property type="match status" value="1"/>
</dbReference>
<dbReference type="RefSeq" id="WP_380887879.1">
    <property type="nucleotide sequence ID" value="NZ_JBHUDY010000001.1"/>
</dbReference>
<keyword evidence="8" id="KW-0547">Nucleotide-binding</keyword>
<accession>A0ABW4I0D8</accession>
<dbReference type="SUPFAM" id="SSF55785">
    <property type="entry name" value="PYP-like sensor domain (PAS domain)"/>
    <property type="match status" value="2"/>
</dbReference>
<dbReference type="Proteomes" id="UP001597115">
    <property type="component" value="Unassembled WGS sequence"/>
</dbReference>
<keyword evidence="5" id="KW-0418">Kinase</keyword>
<evidence type="ECO:0000256" key="4">
    <source>
        <dbReference type="ARBA" id="ARBA00022679"/>
    </source>
</evidence>
<evidence type="ECO:0000313" key="9">
    <source>
        <dbReference type="Proteomes" id="UP001597115"/>
    </source>
</evidence>
<dbReference type="GO" id="GO:0005524">
    <property type="term" value="F:ATP binding"/>
    <property type="evidence" value="ECO:0007669"/>
    <property type="project" value="UniProtKB-KW"/>
</dbReference>
<sequence>MLHLSATAAAVLGAILALWLGAAAWALATGLKLRRSAGEAEQQRARLEALIAGAPAIVVLVHHDDSIEASARLADWLGLDSAPERLGGLSAGGRGLAPGEFDALQEDIRLAQSTGKAISRTVRPQQSNRTLTVRGGPAPPGVTRPGAAILFFFDSTETRSEMARLAEEANRLAKAFDALSGLIEASPIPMWHRGPDLRLTLVNSAYVQAVEAENAADVIGRGVELVEAAPGRNPIAAAAAARATGKPSSRVLPATVGGERRSLMLVDVPLGDAGVAGYAIDVEELEQARAAFKRFAEAQRDLLDRLSAGVAQFEADRSLSFYNQAFMRLFAMKPEWLSEGPEFDRVLERMRETGRLPEARDFRAWRDERRSWFTAADEGQEEAWILPGGDHLRVVAQPLPDGGLLLIFEDRTEQVALATARDTLLRVRAATFDNLFEAVGVFAADGRLQLWNQKFREVWDLEETFLSAHPRVDQLAEAAGRQLANPSRAAVIRELVRVATQERKQRNGRVALKSGRHFEFAAVPLPDGNALFTMLDISDSRRIEAALRERNEALEDADRVKTAFVANMSYELRTPLTSIGGFAEMLAGGYAGELAPTADEYVRAILDSVARLSTLIDHVLDLTQSEAGALPLEKRAVDIRRIAREAAKGVGDAIAEKSIELEVTLEKSMGNIHGDARRLRQVLDNLLNNAVRFTPKRGRILLLGDGDPDNVRLVISDNGPGMTLKEQARAFDRFSRSSAEGGRGSSLGLGLPLARQFVEAHGGSLSLLSEPGQGTAVTVELPRK</sequence>
<dbReference type="Gene3D" id="1.10.287.130">
    <property type="match status" value="1"/>
</dbReference>
<dbReference type="SUPFAM" id="SSF47384">
    <property type="entry name" value="Homodimeric domain of signal transducing histidine kinase"/>
    <property type="match status" value="1"/>
</dbReference>
<dbReference type="PRINTS" id="PR00344">
    <property type="entry name" value="BCTRLSENSOR"/>
</dbReference>
<evidence type="ECO:0000259" key="7">
    <source>
        <dbReference type="PROSITE" id="PS50109"/>
    </source>
</evidence>
<proteinExistence type="predicted"/>
<evidence type="ECO:0000256" key="3">
    <source>
        <dbReference type="ARBA" id="ARBA00022553"/>
    </source>
</evidence>
<dbReference type="InterPro" id="IPR050736">
    <property type="entry name" value="Sensor_HK_Regulatory"/>
</dbReference>
<dbReference type="Pfam" id="PF02518">
    <property type="entry name" value="HATPase_c"/>
    <property type="match status" value="1"/>
</dbReference>
<evidence type="ECO:0000256" key="1">
    <source>
        <dbReference type="ARBA" id="ARBA00000085"/>
    </source>
</evidence>
<evidence type="ECO:0000256" key="6">
    <source>
        <dbReference type="ARBA" id="ARBA00023012"/>
    </source>
</evidence>
<keyword evidence="3" id="KW-0597">Phosphoprotein</keyword>
<dbReference type="InterPro" id="IPR003594">
    <property type="entry name" value="HATPase_dom"/>
</dbReference>